<proteinExistence type="predicted"/>
<dbReference type="Gene3D" id="3.30.420.10">
    <property type="entry name" value="Ribonuclease H-like superfamily/Ribonuclease H"/>
    <property type="match status" value="1"/>
</dbReference>
<reference evidence="2" key="1">
    <citation type="journal article" date="2023" name="Science">
        <title>Genome structures resolve the early diversification of teleost fishes.</title>
        <authorList>
            <person name="Parey E."/>
            <person name="Louis A."/>
            <person name="Montfort J."/>
            <person name="Bouchez O."/>
            <person name="Roques C."/>
            <person name="Iampietro C."/>
            <person name="Lluch J."/>
            <person name="Castinel A."/>
            <person name="Donnadieu C."/>
            <person name="Desvignes T."/>
            <person name="Floi Bucao C."/>
            <person name="Jouanno E."/>
            <person name="Wen M."/>
            <person name="Mejri S."/>
            <person name="Dirks R."/>
            <person name="Jansen H."/>
            <person name="Henkel C."/>
            <person name="Chen W.J."/>
            <person name="Zahm M."/>
            <person name="Cabau C."/>
            <person name="Klopp C."/>
            <person name="Thompson A.W."/>
            <person name="Robinson-Rechavi M."/>
            <person name="Braasch I."/>
            <person name="Lecointre G."/>
            <person name="Bobe J."/>
            <person name="Postlethwait J.H."/>
            <person name="Berthelot C."/>
            <person name="Roest Crollius H."/>
            <person name="Guiguen Y."/>
        </authorList>
    </citation>
    <scope>NUCLEOTIDE SEQUENCE</scope>
    <source>
        <strain evidence="2">WJC10195</strain>
    </source>
</reference>
<dbReference type="SUPFAM" id="SSF53098">
    <property type="entry name" value="Ribonuclease H-like"/>
    <property type="match status" value="1"/>
</dbReference>
<dbReference type="InterPro" id="IPR040676">
    <property type="entry name" value="DUF5641"/>
</dbReference>
<dbReference type="Pfam" id="PF17921">
    <property type="entry name" value="Integrase_H2C2"/>
    <property type="match status" value="1"/>
</dbReference>
<organism evidence="2 3">
    <name type="scientific">Synaphobranchus kaupii</name>
    <name type="common">Kaup's arrowtooth eel</name>
    <dbReference type="NCBI Taxonomy" id="118154"/>
    <lineage>
        <taxon>Eukaryota</taxon>
        <taxon>Metazoa</taxon>
        <taxon>Chordata</taxon>
        <taxon>Craniata</taxon>
        <taxon>Vertebrata</taxon>
        <taxon>Euteleostomi</taxon>
        <taxon>Actinopterygii</taxon>
        <taxon>Neopterygii</taxon>
        <taxon>Teleostei</taxon>
        <taxon>Anguilliformes</taxon>
        <taxon>Synaphobranchidae</taxon>
        <taxon>Synaphobranchus</taxon>
    </lineage>
</organism>
<accession>A0A9Q1IF04</accession>
<dbReference type="InterPro" id="IPR041588">
    <property type="entry name" value="Integrase_H2C2"/>
</dbReference>
<dbReference type="EMBL" id="JAINUF010000019">
    <property type="protein sequence ID" value="KAJ8337156.1"/>
    <property type="molecule type" value="Genomic_DNA"/>
</dbReference>
<evidence type="ECO:0000313" key="2">
    <source>
        <dbReference type="EMBL" id="KAJ8337156.1"/>
    </source>
</evidence>
<keyword evidence="3" id="KW-1185">Reference proteome</keyword>
<feature type="domain" description="Integrase catalytic" evidence="1">
    <location>
        <begin position="318"/>
        <end position="504"/>
    </location>
</feature>
<dbReference type="PANTHER" id="PTHR47331">
    <property type="entry name" value="PHD-TYPE DOMAIN-CONTAINING PROTEIN"/>
    <property type="match status" value="1"/>
</dbReference>
<dbReference type="InterPro" id="IPR001584">
    <property type="entry name" value="Integrase_cat-core"/>
</dbReference>
<evidence type="ECO:0000259" key="1">
    <source>
        <dbReference type="PROSITE" id="PS50994"/>
    </source>
</evidence>
<dbReference type="GO" id="GO:0003676">
    <property type="term" value="F:nucleic acid binding"/>
    <property type="evidence" value="ECO:0007669"/>
    <property type="project" value="InterPro"/>
</dbReference>
<evidence type="ECO:0000313" key="3">
    <source>
        <dbReference type="Proteomes" id="UP001152622"/>
    </source>
</evidence>
<gene>
    <name evidence="2" type="ORF">SKAU_G00383760</name>
</gene>
<dbReference type="OrthoDB" id="10056126at2759"/>
<sequence>MPQSSRAQLAKVLKTELTLPIRHVTLWSDSTTVLTWIRSESCRYKVFVGTRVAEIQELTDPDTWQYVETSQNPADDITRGKTLLDLAGQSRWNRGPPFLRQPMDQWPQRVAPAAIDPEEELKRSTFCGLTVPATKQTIPEVSQYKTFAEYLEASVQHLHGAAAHPNDISARDYQEAELIILQQVQQECFPAELTHLRASKPVPSSSRLAALAPEFDNTSQLIRVGGRLRRSGDLEEDAIHPIVLDSHHPVTKLIIQDFDEKLHHPGAERVFAEVRRRYWVLRGREAIRHHQRHCTECRKWRGRPDMPKMADLPPARLRLMRPAFYSTGVDCFGPYQVKIGRRTEKRWGIIFKCMTTRAVYVDLLTSIDTDAFLMALRRFISRRGKPFELLSDQGTNFKGGERELQDAFFTLQPQLRAQLASQQISFTFNPPGAPHFGGCWEREIRSLKAALQVTIGAQSVTEEVLRTVFVEVEGILNSKPLGYTSSDVADLDPVTPNSLLMGRADASLPQVVYPESEMLGRRRWRHSQLLADHFWKHFIQHYLPGLQARQKWRTDGKQLQIGDIVMIIDQQLPRALWPVGKVIRVIPGADHRVRTAEVQGKDRTYVRPVARLICLPALPDED</sequence>
<dbReference type="InterPro" id="IPR012337">
    <property type="entry name" value="RNaseH-like_sf"/>
</dbReference>
<dbReference type="GO" id="GO:0015074">
    <property type="term" value="P:DNA integration"/>
    <property type="evidence" value="ECO:0007669"/>
    <property type="project" value="InterPro"/>
</dbReference>
<dbReference type="Proteomes" id="UP001152622">
    <property type="component" value="Chromosome 19"/>
</dbReference>
<dbReference type="PROSITE" id="PS50994">
    <property type="entry name" value="INTEGRASE"/>
    <property type="match status" value="1"/>
</dbReference>
<dbReference type="InterPro" id="IPR036397">
    <property type="entry name" value="RNaseH_sf"/>
</dbReference>
<name>A0A9Q1IF04_SYNKA</name>
<dbReference type="Pfam" id="PF18701">
    <property type="entry name" value="DUF5641"/>
    <property type="match status" value="1"/>
</dbReference>
<comment type="caution">
    <text evidence="2">The sequence shown here is derived from an EMBL/GenBank/DDBJ whole genome shotgun (WGS) entry which is preliminary data.</text>
</comment>
<protein>
    <recommendedName>
        <fullName evidence="1">Integrase catalytic domain-containing protein</fullName>
    </recommendedName>
</protein>
<dbReference type="AlphaFoldDB" id="A0A9Q1IF04"/>